<dbReference type="EMBL" id="HBGR01013904">
    <property type="protein sequence ID" value="CAD9398119.1"/>
    <property type="molecule type" value="Transcribed_RNA"/>
</dbReference>
<reference evidence="1" key="1">
    <citation type="submission" date="2021-01" db="EMBL/GenBank/DDBJ databases">
        <authorList>
            <person name="Corre E."/>
            <person name="Pelletier E."/>
            <person name="Niang G."/>
            <person name="Scheremetjew M."/>
            <person name="Finn R."/>
            <person name="Kale V."/>
            <person name="Holt S."/>
            <person name="Cochrane G."/>
            <person name="Meng A."/>
            <person name="Brown T."/>
            <person name="Cohen L."/>
        </authorList>
    </citation>
    <scope>NUCLEOTIDE SEQUENCE</scope>
    <source>
        <strain evidence="1">RCC733</strain>
    </source>
</reference>
<gene>
    <name evidence="1" type="ORF">PPRO1471_LOCUS9236</name>
</gene>
<evidence type="ECO:0000313" key="1">
    <source>
        <dbReference type="EMBL" id="CAD9398119.1"/>
    </source>
</evidence>
<dbReference type="SUPFAM" id="SSF48452">
    <property type="entry name" value="TPR-like"/>
    <property type="match status" value="1"/>
</dbReference>
<accession>A0A7S2BIL2</accession>
<feature type="non-terminal residue" evidence="1">
    <location>
        <position position="191"/>
    </location>
</feature>
<sequence>MARAMAMSPATVPAMTVARSSSRRRLLIAMNSAALVPTKSNSCKAAQTDEAFEAALKRAEQTLNEADTFFASGEYESAYEKYTELVRSSENVSIVLNERARFGRACALYEQGRDRQAVILLEDLVLRRQLGLDAEKAAALAVALYAMKRDEEAEDIYATATAIMPKLTKGYVPPRWGPRLLAAKDRFDRLL</sequence>
<proteinExistence type="predicted"/>
<dbReference type="PANTHER" id="PTHR37910">
    <property type="entry name" value="EXPRESSED PROTEIN"/>
    <property type="match status" value="1"/>
</dbReference>
<protein>
    <submittedName>
        <fullName evidence="1">Uncharacterized protein</fullName>
    </submittedName>
</protein>
<dbReference type="Gene3D" id="1.25.40.10">
    <property type="entry name" value="Tetratricopeptide repeat domain"/>
    <property type="match status" value="1"/>
</dbReference>
<name>A0A7S2BIL2_9CHLO</name>
<dbReference type="AlphaFoldDB" id="A0A7S2BIL2"/>
<organism evidence="1">
    <name type="scientific">Pycnococcus provasolii</name>
    <dbReference type="NCBI Taxonomy" id="41880"/>
    <lineage>
        <taxon>Eukaryota</taxon>
        <taxon>Viridiplantae</taxon>
        <taxon>Chlorophyta</taxon>
        <taxon>Pseudoscourfieldiophyceae</taxon>
        <taxon>Pseudoscourfieldiales</taxon>
        <taxon>Pycnococcaceae</taxon>
        <taxon>Pycnococcus</taxon>
    </lineage>
</organism>
<dbReference type="PANTHER" id="PTHR37910:SF2">
    <property type="entry name" value="EXPRESSED PROTEIN"/>
    <property type="match status" value="1"/>
</dbReference>
<dbReference type="InterPro" id="IPR011990">
    <property type="entry name" value="TPR-like_helical_dom_sf"/>
</dbReference>